<sequence>MGTPHISETIGDGHSVWLGSWHVYGRYNGNTLTRLRNLVVYKGKVLLTVEGEKRGISGELDEENKREKIGKEGVASKYGKGLASFNLIILPLLNTLRHEGLD</sequence>
<comment type="caution">
    <text evidence="1">The sequence shown here is derived from an EMBL/GenBank/DDBJ whole genome shotgun (WGS) entry which is preliminary data.</text>
</comment>
<name>A0AAD6WR26_9AGAR</name>
<protein>
    <submittedName>
        <fullName evidence="1">Uncharacterized protein</fullName>
    </submittedName>
</protein>
<keyword evidence="2" id="KW-1185">Reference proteome</keyword>
<dbReference type="EMBL" id="JARJCM010000178">
    <property type="protein sequence ID" value="KAJ7023963.1"/>
    <property type="molecule type" value="Genomic_DNA"/>
</dbReference>
<proteinExistence type="predicted"/>
<dbReference type="AlphaFoldDB" id="A0AAD6WR26"/>
<gene>
    <name evidence="1" type="ORF">C8F04DRAFT_1192928</name>
</gene>
<organism evidence="1 2">
    <name type="scientific">Mycena alexandri</name>
    <dbReference type="NCBI Taxonomy" id="1745969"/>
    <lineage>
        <taxon>Eukaryota</taxon>
        <taxon>Fungi</taxon>
        <taxon>Dikarya</taxon>
        <taxon>Basidiomycota</taxon>
        <taxon>Agaricomycotina</taxon>
        <taxon>Agaricomycetes</taxon>
        <taxon>Agaricomycetidae</taxon>
        <taxon>Agaricales</taxon>
        <taxon>Marasmiineae</taxon>
        <taxon>Mycenaceae</taxon>
        <taxon>Mycena</taxon>
    </lineage>
</organism>
<dbReference type="Proteomes" id="UP001218188">
    <property type="component" value="Unassembled WGS sequence"/>
</dbReference>
<evidence type="ECO:0000313" key="1">
    <source>
        <dbReference type="EMBL" id="KAJ7023963.1"/>
    </source>
</evidence>
<evidence type="ECO:0000313" key="2">
    <source>
        <dbReference type="Proteomes" id="UP001218188"/>
    </source>
</evidence>
<reference evidence="1" key="1">
    <citation type="submission" date="2023-03" db="EMBL/GenBank/DDBJ databases">
        <title>Massive genome expansion in bonnet fungi (Mycena s.s.) driven by repeated elements and novel gene families across ecological guilds.</title>
        <authorList>
            <consortium name="Lawrence Berkeley National Laboratory"/>
            <person name="Harder C.B."/>
            <person name="Miyauchi S."/>
            <person name="Viragh M."/>
            <person name="Kuo A."/>
            <person name="Thoen E."/>
            <person name="Andreopoulos B."/>
            <person name="Lu D."/>
            <person name="Skrede I."/>
            <person name="Drula E."/>
            <person name="Henrissat B."/>
            <person name="Morin E."/>
            <person name="Kohler A."/>
            <person name="Barry K."/>
            <person name="LaButti K."/>
            <person name="Morin E."/>
            <person name="Salamov A."/>
            <person name="Lipzen A."/>
            <person name="Mereny Z."/>
            <person name="Hegedus B."/>
            <person name="Baldrian P."/>
            <person name="Stursova M."/>
            <person name="Weitz H."/>
            <person name="Taylor A."/>
            <person name="Grigoriev I.V."/>
            <person name="Nagy L.G."/>
            <person name="Martin F."/>
            <person name="Kauserud H."/>
        </authorList>
    </citation>
    <scope>NUCLEOTIDE SEQUENCE</scope>
    <source>
        <strain evidence="1">CBHHK200</strain>
    </source>
</reference>
<accession>A0AAD6WR26</accession>